<evidence type="ECO:0000313" key="3">
    <source>
        <dbReference type="Proteomes" id="UP001527057"/>
    </source>
</evidence>
<proteinExistence type="predicted"/>
<name>A0ABT4EYS4_9BACI</name>
<accession>A0ABT4EYS4</accession>
<evidence type="ECO:0000256" key="1">
    <source>
        <dbReference type="SAM" id="SignalP"/>
    </source>
</evidence>
<organism evidence="2 3">
    <name type="scientific">Bacillus xiamenensis</name>
    <dbReference type="NCBI Taxonomy" id="1178537"/>
    <lineage>
        <taxon>Bacteria</taxon>
        <taxon>Bacillati</taxon>
        <taxon>Bacillota</taxon>
        <taxon>Bacilli</taxon>
        <taxon>Bacillales</taxon>
        <taxon>Bacillaceae</taxon>
        <taxon>Bacillus</taxon>
    </lineage>
</organism>
<feature type="chain" id="PRO_5046980061" description="Small peptidoglycan-associated lipoprotein" evidence="1">
    <location>
        <begin position="27"/>
        <end position="132"/>
    </location>
</feature>
<evidence type="ECO:0000313" key="2">
    <source>
        <dbReference type="EMBL" id="MCY9574959.1"/>
    </source>
</evidence>
<sequence length="132" mass="15360">MNRLNFMRPLLIIFPMLFLLSSCSFAYIIPNQTDQVSHIQKPRILFFTDAENLDKESPYYDAVLDLKNQYPKEMSKMIVKEDRKGWKNEVDELPAILLVNNEKVIVKVEGNVRSKEDILSPLCQALDRVNTN</sequence>
<dbReference type="EMBL" id="JAMDMH010000007">
    <property type="protein sequence ID" value="MCY9574959.1"/>
    <property type="molecule type" value="Genomic_DNA"/>
</dbReference>
<dbReference type="PROSITE" id="PS51257">
    <property type="entry name" value="PROKAR_LIPOPROTEIN"/>
    <property type="match status" value="1"/>
</dbReference>
<dbReference type="RefSeq" id="WP_237739242.1">
    <property type="nucleotide sequence ID" value="NZ_AMSH01000090.1"/>
</dbReference>
<reference evidence="2 3" key="1">
    <citation type="submission" date="2022-05" db="EMBL/GenBank/DDBJ databases">
        <title>Genome Sequencing of Bee-Associated Microbes.</title>
        <authorList>
            <person name="Dunlap C."/>
        </authorList>
    </citation>
    <scope>NUCLEOTIDE SEQUENCE [LARGE SCALE GENOMIC DNA]</scope>
    <source>
        <strain evidence="2 3">CBP-1093</strain>
    </source>
</reference>
<dbReference type="Proteomes" id="UP001527057">
    <property type="component" value="Unassembled WGS sequence"/>
</dbReference>
<feature type="signal peptide" evidence="1">
    <location>
        <begin position="1"/>
        <end position="26"/>
    </location>
</feature>
<gene>
    <name evidence="2" type="ORF">M5W27_03770</name>
</gene>
<protein>
    <recommendedName>
        <fullName evidence="4">Small peptidoglycan-associated lipoprotein</fullName>
    </recommendedName>
</protein>
<comment type="caution">
    <text evidence="2">The sequence shown here is derived from an EMBL/GenBank/DDBJ whole genome shotgun (WGS) entry which is preliminary data.</text>
</comment>
<evidence type="ECO:0008006" key="4">
    <source>
        <dbReference type="Google" id="ProtNLM"/>
    </source>
</evidence>
<keyword evidence="1" id="KW-0732">Signal</keyword>
<keyword evidence="3" id="KW-1185">Reference proteome</keyword>